<dbReference type="GO" id="GO:0005829">
    <property type="term" value="C:cytosol"/>
    <property type="evidence" value="ECO:0007669"/>
    <property type="project" value="TreeGrafter"/>
</dbReference>
<comment type="similarity">
    <text evidence="2 10 12">Belongs to the GrpE family.</text>
</comment>
<organism evidence="14 15">
    <name type="scientific">Neptunomonas antarctica</name>
    <dbReference type="NCBI Taxonomy" id="619304"/>
    <lineage>
        <taxon>Bacteria</taxon>
        <taxon>Pseudomonadati</taxon>
        <taxon>Pseudomonadota</taxon>
        <taxon>Gammaproteobacteria</taxon>
        <taxon>Oceanospirillales</taxon>
        <taxon>Oceanospirillaceae</taxon>
        <taxon>Neptunomonas</taxon>
    </lineage>
</organism>
<feature type="region of interest" description="Disordered" evidence="13">
    <location>
        <begin position="1"/>
        <end position="64"/>
    </location>
</feature>
<dbReference type="Gene3D" id="2.30.22.10">
    <property type="entry name" value="Head domain of nucleotide exchange factor GrpE"/>
    <property type="match status" value="1"/>
</dbReference>
<keyword evidence="4 10" id="KW-0963">Cytoplasm</keyword>
<evidence type="ECO:0000256" key="2">
    <source>
        <dbReference type="ARBA" id="ARBA00009054"/>
    </source>
</evidence>
<dbReference type="HAMAP" id="MF_01151">
    <property type="entry name" value="GrpE"/>
    <property type="match status" value="1"/>
</dbReference>
<evidence type="ECO:0000256" key="4">
    <source>
        <dbReference type="ARBA" id="ARBA00022490"/>
    </source>
</evidence>
<reference evidence="15" key="1">
    <citation type="submission" date="2017-01" db="EMBL/GenBank/DDBJ databases">
        <authorList>
            <person name="Varghese N."/>
            <person name="Submissions S."/>
        </authorList>
    </citation>
    <scope>NUCLEOTIDE SEQUENCE [LARGE SCALE GENOMIC DNA]</scope>
    <source>
        <strain evidence="15">DSM 22306</strain>
    </source>
</reference>
<dbReference type="PROSITE" id="PS01071">
    <property type="entry name" value="GRPE"/>
    <property type="match status" value="1"/>
</dbReference>
<evidence type="ECO:0000256" key="9">
    <source>
        <dbReference type="ARBA" id="ARBA00076414"/>
    </source>
</evidence>
<dbReference type="FunFam" id="2.30.22.10:FF:000001">
    <property type="entry name" value="Protein GrpE"/>
    <property type="match status" value="1"/>
</dbReference>
<dbReference type="GO" id="GO:0051087">
    <property type="term" value="F:protein-folding chaperone binding"/>
    <property type="evidence" value="ECO:0007669"/>
    <property type="project" value="InterPro"/>
</dbReference>
<dbReference type="GO" id="GO:0000774">
    <property type="term" value="F:adenyl-nucleotide exchange factor activity"/>
    <property type="evidence" value="ECO:0007669"/>
    <property type="project" value="InterPro"/>
</dbReference>
<evidence type="ECO:0000313" key="14">
    <source>
        <dbReference type="EMBL" id="SIS44782.1"/>
    </source>
</evidence>
<dbReference type="NCBIfam" id="NF010748">
    <property type="entry name" value="PRK14150.1"/>
    <property type="match status" value="1"/>
</dbReference>
<evidence type="ECO:0000256" key="10">
    <source>
        <dbReference type="HAMAP-Rule" id="MF_01151"/>
    </source>
</evidence>
<dbReference type="OrthoDB" id="9789811at2"/>
<name>A0A1N7J638_9GAMM</name>
<dbReference type="NCBIfam" id="NF010738">
    <property type="entry name" value="PRK14140.1"/>
    <property type="match status" value="1"/>
</dbReference>
<evidence type="ECO:0000256" key="7">
    <source>
        <dbReference type="ARBA" id="ARBA00053401"/>
    </source>
</evidence>
<comment type="function">
    <text evidence="7 10 11">Participates actively in the response to hyperosmotic and heat shock by preventing the aggregation of stress-denatured proteins, in association with DnaK and GrpE. It is the nucleotide exchange factor for DnaK and may function as a thermosensor. Unfolded proteins bind initially to DnaJ; upon interaction with the DnaJ-bound protein, DnaK hydrolyzes its bound ATP, resulting in the formation of a stable complex. GrpE releases ADP from DnaK; ATP binding to DnaK triggers the release of the substrate protein, thus completing the reaction cycle. Several rounds of ATP-dependent interactions between DnaJ, DnaK and GrpE are required for fully efficient folding.</text>
</comment>
<dbReference type="InterPro" id="IPR013805">
    <property type="entry name" value="GrpE_CC"/>
</dbReference>
<accession>A0A1N7J638</accession>
<dbReference type="GO" id="GO:0042803">
    <property type="term" value="F:protein homodimerization activity"/>
    <property type="evidence" value="ECO:0007669"/>
    <property type="project" value="InterPro"/>
</dbReference>
<dbReference type="PANTHER" id="PTHR21237:SF23">
    <property type="entry name" value="GRPE PROTEIN HOMOLOG, MITOCHONDRIAL"/>
    <property type="match status" value="1"/>
</dbReference>
<keyword evidence="6 10" id="KW-0143">Chaperone</keyword>
<dbReference type="InterPro" id="IPR000740">
    <property type="entry name" value="GrpE"/>
</dbReference>
<evidence type="ECO:0000256" key="5">
    <source>
        <dbReference type="ARBA" id="ARBA00023016"/>
    </source>
</evidence>
<feature type="compositionally biased region" description="Acidic residues" evidence="13">
    <location>
        <begin position="16"/>
        <end position="35"/>
    </location>
</feature>
<dbReference type="EMBL" id="FTOE01000001">
    <property type="protein sequence ID" value="SIS44782.1"/>
    <property type="molecule type" value="Genomic_DNA"/>
</dbReference>
<protein>
    <recommendedName>
        <fullName evidence="8 10">Protein GrpE</fullName>
    </recommendedName>
    <alternativeName>
        <fullName evidence="9 10">HSP-70 cofactor</fullName>
    </alternativeName>
</protein>
<dbReference type="Pfam" id="PF01025">
    <property type="entry name" value="GrpE"/>
    <property type="match status" value="1"/>
</dbReference>
<dbReference type="GO" id="GO:0006457">
    <property type="term" value="P:protein folding"/>
    <property type="evidence" value="ECO:0007669"/>
    <property type="project" value="InterPro"/>
</dbReference>
<sequence>MANDQTTQNEQVLPADVDETILEGELVGTEDETASDDAGKVAPESAENEDVASDTGEKSESTVNALGKQLAAAQEEIVTLKEQTLRVAADMQNNRRRADKDVENARKFALEKFVNEMLPIIDSLERTLDACNVEDEATKVLRDGVEMTHSMFVAGLAKFNVEQLNPQGEVFDPVYHQAMSLVDAPDAKPNTVIAVMQKGYNLNGRLIRPAMVMVSKS</sequence>
<evidence type="ECO:0000256" key="11">
    <source>
        <dbReference type="RuleBase" id="RU000639"/>
    </source>
</evidence>
<dbReference type="PRINTS" id="PR00773">
    <property type="entry name" value="GRPEPROTEIN"/>
</dbReference>
<evidence type="ECO:0000256" key="12">
    <source>
        <dbReference type="RuleBase" id="RU004478"/>
    </source>
</evidence>
<dbReference type="SUPFAM" id="SSF58014">
    <property type="entry name" value="Coiled-coil domain of nucleotide exchange factor GrpE"/>
    <property type="match status" value="1"/>
</dbReference>
<dbReference type="CDD" id="cd00446">
    <property type="entry name" value="GrpE"/>
    <property type="match status" value="1"/>
</dbReference>
<gene>
    <name evidence="10" type="primary">grpE</name>
    <name evidence="14" type="ORF">SAMN05421760_101667</name>
</gene>
<evidence type="ECO:0000256" key="1">
    <source>
        <dbReference type="ARBA" id="ARBA00004496"/>
    </source>
</evidence>
<dbReference type="NCBIfam" id="NF010737">
    <property type="entry name" value="PRK14139.1"/>
    <property type="match status" value="1"/>
</dbReference>
<keyword evidence="5 10" id="KW-0346">Stress response</keyword>
<dbReference type="Gene3D" id="3.90.20.20">
    <property type="match status" value="1"/>
</dbReference>
<evidence type="ECO:0000256" key="8">
    <source>
        <dbReference type="ARBA" id="ARBA00072274"/>
    </source>
</evidence>
<evidence type="ECO:0000313" key="15">
    <source>
        <dbReference type="Proteomes" id="UP000185999"/>
    </source>
</evidence>
<comment type="subcellular location">
    <subcellularLocation>
        <location evidence="1 10">Cytoplasm</location>
    </subcellularLocation>
</comment>
<comment type="subunit">
    <text evidence="3 10">Homodimer.</text>
</comment>
<dbReference type="GO" id="GO:0051082">
    <property type="term" value="F:unfolded protein binding"/>
    <property type="evidence" value="ECO:0007669"/>
    <property type="project" value="TreeGrafter"/>
</dbReference>
<dbReference type="STRING" id="619304.SAMN05421760_101667"/>
<feature type="compositionally biased region" description="Polar residues" evidence="13">
    <location>
        <begin position="1"/>
        <end position="11"/>
    </location>
</feature>
<proteinExistence type="inferred from homology"/>
<keyword evidence="15" id="KW-1185">Reference proteome</keyword>
<evidence type="ECO:0000256" key="3">
    <source>
        <dbReference type="ARBA" id="ARBA00011738"/>
    </source>
</evidence>
<evidence type="ECO:0000256" key="13">
    <source>
        <dbReference type="SAM" id="MobiDB-lite"/>
    </source>
</evidence>
<dbReference type="RefSeq" id="WP_082400348.1">
    <property type="nucleotide sequence ID" value="NZ_FTOE01000001.1"/>
</dbReference>
<dbReference type="Proteomes" id="UP000185999">
    <property type="component" value="Unassembled WGS sequence"/>
</dbReference>
<dbReference type="PANTHER" id="PTHR21237">
    <property type="entry name" value="GRPE PROTEIN"/>
    <property type="match status" value="1"/>
</dbReference>
<dbReference type="AlphaFoldDB" id="A0A1N7J638"/>
<evidence type="ECO:0000256" key="6">
    <source>
        <dbReference type="ARBA" id="ARBA00023186"/>
    </source>
</evidence>
<dbReference type="SUPFAM" id="SSF51064">
    <property type="entry name" value="Head domain of nucleotide exchange factor GrpE"/>
    <property type="match status" value="1"/>
</dbReference>
<dbReference type="InterPro" id="IPR009012">
    <property type="entry name" value="GrpE_head"/>
</dbReference>